<evidence type="ECO:0000256" key="15">
    <source>
        <dbReference type="SAM" id="MobiDB-lite"/>
    </source>
</evidence>
<evidence type="ECO:0000259" key="16">
    <source>
        <dbReference type="PROSITE" id="PS50994"/>
    </source>
</evidence>
<feature type="compositionally biased region" description="Acidic residues" evidence="15">
    <location>
        <begin position="667"/>
        <end position="680"/>
    </location>
</feature>
<gene>
    <name evidence="17" type="ORF">PCANC_26437</name>
</gene>
<keyword evidence="11" id="KW-0239">DNA-directed DNA polymerase</keyword>
<evidence type="ECO:0000256" key="8">
    <source>
        <dbReference type="ARBA" id="ARBA00022884"/>
    </source>
</evidence>
<dbReference type="STRING" id="200324.A0A2N5TFB1"/>
<dbReference type="InterPro" id="IPR036397">
    <property type="entry name" value="RNaseH_sf"/>
</dbReference>
<dbReference type="InterPro" id="IPR012337">
    <property type="entry name" value="RNaseH-like_sf"/>
</dbReference>
<dbReference type="GO" id="GO:0004519">
    <property type="term" value="F:endonuclease activity"/>
    <property type="evidence" value="ECO:0007669"/>
    <property type="project" value="UniProtKB-KW"/>
</dbReference>
<comment type="catalytic activity">
    <reaction evidence="13">
        <text>DNA(n) + a 2'-deoxyribonucleoside 5'-triphosphate = DNA(n+1) + diphosphate</text>
        <dbReference type="Rhea" id="RHEA:22508"/>
        <dbReference type="Rhea" id="RHEA-COMP:17339"/>
        <dbReference type="Rhea" id="RHEA-COMP:17340"/>
        <dbReference type="ChEBI" id="CHEBI:33019"/>
        <dbReference type="ChEBI" id="CHEBI:61560"/>
        <dbReference type="ChEBI" id="CHEBI:173112"/>
        <dbReference type="EC" id="2.7.7.49"/>
    </reaction>
</comment>
<keyword evidence="6" id="KW-0378">Hydrolase</keyword>
<organism evidence="17 18">
    <name type="scientific">Puccinia coronata f. sp. avenae</name>
    <dbReference type="NCBI Taxonomy" id="200324"/>
    <lineage>
        <taxon>Eukaryota</taxon>
        <taxon>Fungi</taxon>
        <taxon>Dikarya</taxon>
        <taxon>Basidiomycota</taxon>
        <taxon>Pucciniomycotina</taxon>
        <taxon>Pucciniomycetes</taxon>
        <taxon>Pucciniales</taxon>
        <taxon>Pucciniaceae</taxon>
        <taxon>Puccinia</taxon>
    </lineage>
</organism>
<dbReference type="InterPro" id="IPR001584">
    <property type="entry name" value="Integrase_cat-core"/>
</dbReference>
<evidence type="ECO:0000256" key="13">
    <source>
        <dbReference type="ARBA" id="ARBA00048173"/>
    </source>
</evidence>
<keyword evidence="12" id="KW-0233">DNA recombination</keyword>
<dbReference type="GO" id="GO:0015074">
    <property type="term" value="P:DNA integration"/>
    <property type="evidence" value="ECO:0007669"/>
    <property type="project" value="UniProtKB-KW"/>
</dbReference>
<evidence type="ECO:0000256" key="3">
    <source>
        <dbReference type="ARBA" id="ARBA00022722"/>
    </source>
</evidence>
<evidence type="ECO:0000256" key="11">
    <source>
        <dbReference type="ARBA" id="ARBA00022932"/>
    </source>
</evidence>
<keyword evidence="18" id="KW-1185">Reference proteome</keyword>
<dbReference type="GO" id="GO:0016787">
    <property type="term" value="F:hydrolase activity"/>
    <property type="evidence" value="ECO:0007669"/>
    <property type="project" value="UniProtKB-KW"/>
</dbReference>
<protein>
    <recommendedName>
        <fullName evidence="16">Integrase catalytic domain-containing protein</fullName>
    </recommendedName>
</protein>
<dbReference type="GO" id="GO:0005634">
    <property type="term" value="C:nucleus"/>
    <property type="evidence" value="ECO:0007669"/>
    <property type="project" value="UniProtKB-ARBA"/>
</dbReference>
<evidence type="ECO:0000256" key="4">
    <source>
        <dbReference type="ARBA" id="ARBA00022723"/>
    </source>
</evidence>
<evidence type="ECO:0000256" key="5">
    <source>
        <dbReference type="ARBA" id="ARBA00022759"/>
    </source>
</evidence>
<dbReference type="PANTHER" id="PTHR42648:SF11">
    <property type="entry name" value="TRANSPOSON TY4-P GAG-POL POLYPROTEIN"/>
    <property type="match status" value="1"/>
</dbReference>
<dbReference type="PROSITE" id="PS50994">
    <property type="entry name" value="INTEGRASE"/>
    <property type="match status" value="1"/>
</dbReference>
<evidence type="ECO:0000256" key="14">
    <source>
        <dbReference type="ARBA" id="ARBA00049244"/>
    </source>
</evidence>
<dbReference type="GO" id="GO:0003964">
    <property type="term" value="F:RNA-directed DNA polymerase activity"/>
    <property type="evidence" value="ECO:0007669"/>
    <property type="project" value="UniProtKB-KW"/>
</dbReference>
<comment type="catalytic activity">
    <reaction evidence="14">
        <text>DNA(n) + a 2'-deoxyribonucleoside 5'-triphosphate = DNA(n+1) + diphosphate</text>
        <dbReference type="Rhea" id="RHEA:22508"/>
        <dbReference type="Rhea" id="RHEA-COMP:17339"/>
        <dbReference type="Rhea" id="RHEA-COMP:17340"/>
        <dbReference type="ChEBI" id="CHEBI:33019"/>
        <dbReference type="ChEBI" id="CHEBI:61560"/>
        <dbReference type="ChEBI" id="CHEBI:173112"/>
        <dbReference type="EC" id="2.7.7.7"/>
    </reaction>
</comment>
<evidence type="ECO:0000256" key="2">
    <source>
        <dbReference type="ARBA" id="ARBA00022695"/>
    </source>
</evidence>
<dbReference type="GO" id="GO:0003887">
    <property type="term" value="F:DNA-directed DNA polymerase activity"/>
    <property type="evidence" value="ECO:0007669"/>
    <property type="project" value="UniProtKB-KW"/>
</dbReference>
<keyword evidence="1" id="KW-0815">Transposition</keyword>
<dbReference type="GO" id="GO:0006310">
    <property type="term" value="P:DNA recombination"/>
    <property type="evidence" value="ECO:0007669"/>
    <property type="project" value="UniProtKB-KW"/>
</dbReference>
<evidence type="ECO:0000256" key="7">
    <source>
        <dbReference type="ARBA" id="ARBA00022842"/>
    </source>
</evidence>
<proteinExistence type="predicted"/>
<keyword evidence="4" id="KW-0479">Metal-binding</keyword>
<keyword evidence="8" id="KW-0694">RNA-binding</keyword>
<keyword evidence="5" id="KW-0255">Endonuclease</keyword>
<feature type="compositionally biased region" description="Low complexity" evidence="15">
    <location>
        <begin position="195"/>
        <end position="208"/>
    </location>
</feature>
<feature type="region of interest" description="Disordered" evidence="15">
    <location>
        <begin position="195"/>
        <end position="233"/>
    </location>
</feature>
<dbReference type="GO" id="GO:0032196">
    <property type="term" value="P:transposition"/>
    <property type="evidence" value="ECO:0007669"/>
    <property type="project" value="UniProtKB-KW"/>
</dbReference>
<evidence type="ECO:0000256" key="1">
    <source>
        <dbReference type="ARBA" id="ARBA00022578"/>
    </source>
</evidence>
<dbReference type="Pfam" id="PF25597">
    <property type="entry name" value="SH3_retrovirus"/>
    <property type="match status" value="1"/>
</dbReference>
<dbReference type="GO" id="GO:0003723">
    <property type="term" value="F:RNA binding"/>
    <property type="evidence" value="ECO:0007669"/>
    <property type="project" value="UniProtKB-KW"/>
</dbReference>
<name>A0A2N5TFB1_9BASI</name>
<dbReference type="SUPFAM" id="SSF53098">
    <property type="entry name" value="Ribonuclease H-like"/>
    <property type="match status" value="1"/>
</dbReference>
<reference evidence="17 18" key="1">
    <citation type="submission" date="2017-11" db="EMBL/GenBank/DDBJ databases">
        <title>De novo assembly and phasing of dikaryotic genomes from two isolates of Puccinia coronata f. sp. avenae, the causal agent of oat crown rust.</title>
        <authorList>
            <person name="Miller M.E."/>
            <person name="Zhang Y."/>
            <person name="Omidvar V."/>
            <person name="Sperschneider J."/>
            <person name="Schwessinger B."/>
            <person name="Raley C."/>
            <person name="Palmer J.M."/>
            <person name="Garnica D."/>
            <person name="Upadhyaya N."/>
            <person name="Rathjen J."/>
            <person name="Taylor J.M."/>
            <person name="Park R.F."/>
            <person name="Dodds P.N."/>
            <person name="Hirsch C.D."/>
            <person name="Kianian S.F."/>
            <person name="Figueroa M."/>
        </authorList>
    </citation>
    <scope>NUCLEOTIDE SEQUENCE [LARGE SCALE GENOMIC DNA]</scope>
    <source>
        <strain evidence="17">12NC29</strain>
    </source>
</reference>
<feature type="compositionally biased region" description="Polar residues" evidence="15">
    <location>
        <begin position="771"/>
        <end position="789"/>
    </location>
</feature>
<dbReference type="Proteomes" id="UP000235388">
    <property type="component" value="Unassembled WGS sequence"/>
</dbReference>
<dbReference type="EMBL" id="PGCJ01000695">
    <property type="protein sequence ID" value="PLW24207.1"/>
    <property type="molecule type" value="Genomic_DNA"/>
</dbReference>
<dbReference type="AlphaFoldDB" id="A0A2N5TFB1"/>
<feature type="compositionally biased region" description="Low complexity" evidence="15">
    <location>
        <begin position="741"/>
        <end position="752"/>
    </location>
</feature>
<sequence>MPPKTTAMLTAKEEKEIITLPIFNGKDYTSWQNAMTAYLEFKQLWSVVEKDVSDGAESKLVTNQLEAWLILNSKIAPEIFTSLTRLVIFAENLPKPDPQPVGSWVRFGLALPIIILNLRDLLSLVEGALAESATVGSNVMQSLISADIIYEITEKRLVLMERLLGNADTLSNPYLLLDKLREIANHDQMRREQLAASTSATAAFSTTTQSRKRPPPVYCSDKTHNPESKTHTESKCWAIHPHLRNKTKNGSNSKKPKAAGYVTTTNENGKIYTGSGNKRGKLTATRKGTAVIQLVDQTTITLTNALYIPNLSINLILFVQLMKERAEITINGPVMIFKLNSNHQLAVETAQNLFEIIGVKKASARALVSTHGKKSLYQLWHNCYGHASAARIKTVLGNEAEIGNTVTCKACMEGKMIKLPFKGSFTPTTAPLEVVHGNIVGPITPATNTGYRYFLTLVDQHTEFIKITLLKEKSNATTAIVNYKINYKKQTGHSLKKLIPNGGGEFCNNNLASILMKEGIQHNMAPLYTPQHNKMAERANQTVIGMTQCILIQANMAAEWWGEAAITAPKVNQDRKFDPVAWEGILLGYSNDFSCYKILRAEDRVVVPTRNVRFDEETFPACAALNKSGTIMSSATNSLPIFQMEPVLLFKDSEILNDDSPTREEAKNDDDSEPMEPFPEELESRALHAIGIAQPLSSALTLANQSIPACQIIPNGDNEPKHQRKGYTSYAAQSREASHNSQSSTKSAKQSTGPTEQAKQSVRPLDGIRPNGNQPASSLTSRITASVPNLATRISPRTNDNLRIQARQRDRKSIILFTHMPSLLISGNPTCS</sequence>
<dbReference type="PANTHER" id="PTHR42648">
    <property type="entry name" value="TRANSPOSASE, PUTATIVE-RELATED"/>
    <property type="match status" value="1"/>
</dbReference>
<keyword evidence="7" id="KW-0460">Magnesium</keyword>
<accession>A0A2N5TFB1</accession>
<feature type="region of interest" description="Disordered" evidence="15">
    <location>
        <begin position="713"/>
        <end position="794"/>
    </location>
</feature>
<feature type="region of interest" description="Disordered" evidence="15">
    <location>
        <begin position="653"/>
        <end position="680"/>
    </location>
</feature>
<keyword evidence="3" id="KW-0540">Nuclease</keyword>
<evidence type="ECO:0000256" key="12">
    <source>
        <dbReference type="ARBA" id="ARBA00023172"/>
    </source>
</evidence>
<keyword evidence="2" id="KW-0548">Nucleotidyltransferase</keyword>
<dbReference type="GO" id="GO:0046872">
    <property type="term" value="F:metal ion binding"/>
    <property type="evidence" value="ECO:0007669"/>
    <property type="project" value="UniProtKB-KW"/>
</dbReference>
<evidence type="ECO:0000256" key="9">
    <source>
        <dbReference type="ARBA" id="ARBA00022908"/>
    </source>
</evidence>
<evidence type="ECO:0000313" key="17">
    <source>
        <dbReference type="EMBL" id="PLW24207.1"/>
    </source>
</evidence>
<comment type="caution">
    <text evidence="17">The sequence shown here is derived from an EMBL/GenBank/DDBJ whole genome shotgun (WGS) entry which is preliminary data.</text>
</comment>
<dbReference type="InterPro" id="IPR039537">
    <property type="entry name" value="Retrotran_Ty1/copia-like"/>
</dbReference>
<evidence type="ECO:0000256" key="6">
    <source>
        <dbReference type="ARBA" id="ARBA00022801"/>
    </source>
</evidence>
<evidence type="ECO:0000313" key="18">
    <source>
        <dbReference type="Proteomes" id="UP000235388"/>
    </source>
</evidence>
<dbReference type="Gene3D" id="3.30.420.10">
    <property type="entry name" value="Ribonuclease H-like superfamily/Ribonuclease H"/>
    <property type="match status" value="1"/>
</dbReference>
<dbReference type="InterPro" id="IPR057670">
    <property type="entry name" value="SH3_retrovirus"/>
</dbReference>
<evidence type="ECO:0000256" key="10">
    <source>
        <dbReference type="ARBA" id="ARBA00022918"/>
    </source>
</evidence>
<keyword evidence="11" id="KW-0808">Transferase</keyword>
<dbReference type="OrthoDB" id="7691805at2759"/>
<feature type="compositionally biased region" description="Basic and acidic residues" evidence="15">
    <location>
        <begin position="221"/>
        <end position="233"/>
    </location>
</feature>
<feature type="domain" description="Integrase catalytic" evidence="16">
    <location>
        <begin position="427"/>
        <end position="543"/>
    </location>
</feature>
<keyword evidence="10" id="KW-0695">RNA-directed DNA polymerase</keyword>
<keyword evidence="9" id="KW-0229">DNA integration</keyword>